<dbReference type="OMA" id="YDRAWAA"/>
<dbReference type="GO" id="GO:0005315">
    <property type="term" value="F:phosphate transmembrane transporter activity"/>
    <property type="evidence" value="ECO:0007669"/>
    <property type="project" value="InterPro"/>
</dbReference>
<keyword evidence="6 8" id="KW-1133">Transmembrane helix</keyword>
<evidence type="ECO:0000256" key="7">
    <source>
        <dbReference type="ARBA" id="ARBA00023136"/>
    </source>
</evidence>
<dbReference type="OrthoDB" id="9785113at2"/>
<dbReference type="EMBL" id="CP011127">
    <property type="protein sequence ID" value="AMU85935.1"/>
    <property type="molecule type" value="Genomic_DNA"/>
</dbReference>
<dbReference type="PANTHER" id="PTHR43470">
    <property type="entry name" value="PHOSPHATE TRANSPORT SYSTEM PERMEASE PROTEIN PSTA-RELATED"/>
    <property type="match status" value="1"/>
</dbReference>
<gene>
    <name evidence="11" type="ORF">C1G87_0193</name>
    <name evidence="10" type="ORF">Dm11a5_0103</name>
</gene>
<name>A0A142V9J2_9CHLR</name>
<dbReference type="GO" id="GO:0005886">
    <property type="term" value="C:plasma membrane"/>
    <property type="evidence" value="ECO:0007669"/>
    <property type="project" value="UniProtKB-SubCell"/>
</dbReference>
<evidence type="ECO:0000256" key="2">
    <source>
        <dbReference type="ARBA" id="ARBA00007069"/>
    </source>
</evidence>
<evidence type="ECO:0000313" key="13">
    <source>
        <dbReference type="Proteomes" id="UP000249146"/>
    </source>
</evidence>
<feature type="domain" description="ABC transmembrane type-1" evidence="9">
    <location>
        <begin position="66"/>
        <end position="268"/>
    </location>
</feature>
<dbReference type="InterPro" id="IPR000515">
    <property type="entry name" value="MetI-like"/>
</dbReference>
<evidence type="ECO:0000313" key="10">
    <source>
        <dbReference type="EMBL" id="AMU85935.1"/>
    </source>
</evidence>
<keyword evidence="4 8" id="KW-1003">Cell membrane</keyword>
<organism evidence="10 12">
    <name type="scientific">Dehalococcoides mccartyi</name>
    <dbReference type="NCBI Taxonomy" id="61435"/>
    <lineage>
        <taxon>Bacteria</taxon>
        <taxon>Bacillati</taxon>
        <taxon>Chloroflexota</taxon>
        <taxon>Dehalococcoidia</taxon>
        <taxon>Dehalococcoidales</taxon>
        <taxon>Dehalococcoidaceae</taxon>
        <taxon>Dehalococcoides</taxon>
    </lineage>
</organism>
<comment type="similarity">
    <text evidence="2 8">Belongs to the binding-protein-dependent transport system permease family. CysTW subfamily.</text>
</comment>
<evidence type="ECO:0000256" key="8">
    <source>
        <dbReference type="RuleBase" id="RU363043"/>
    </source>
</evidence>
<sequence length="283" mass="29851">MLKFTSRSTQKVAFSLLWTAGIITLLILLLIIGYIIIRGLPGFSWDFLFTPPAGGLAGDGGISSTIVTTLYLVGLTLLILVPVGIGAAIYLVEYAPDNRLTRFIRYGVQTLAGVPSILFGLFGFALFVTVLHFRFSILSGALTLACLLLPVLITATEEALKTVPRSYRAGAMALGATKWQSITHVILPAALPGIATGVILCAGRALGETACLYVTMGGSAAMPDSLLSGGRSLALHVFYLATETNAIDKAMATAAVLIVIIVGLNALTNFISRRFQKRMSGGV</sequence>
<reference evidence="10 12" key="1">
    <citation type="submission" date="2015-03" db="EMBL/GenBank/DDBJ databases">
        <title>Genomic characterization of Dehalococcoides mccartyi strain 11a5, an unusal plasmid-containing chloroethene dechlorinator.</title>
        <authorList>
            <person name="Zhao S."/>
            <person name="Ding C."/>
            <person name="He J."/>
        </authorList>
    </citation>
    <scope>NUCLEOTIDE SEQUENCE [LARGE SCALE GENOMIC DNA]</scope>
    <source>
        <strain evidence="10 12">11a5</strain>
    </source>
</reference>
<feature type="transmembrane region" description="Helical" evidence="8">
    <location>
        <begin position="250"/>
        <end position="271"/>
    </location>
</feature>
<dbReference type="Proteomes" id="UP000249146">
    <property type="component" value="Unassembled WGS sequence"/>
</dbReference>
<evidence type="ECO:0000313" key="11">
    <source>
        <dbReference type="EMBL" id="RAL69843.1"/>
    </source>
</evidence>
<dbReference type="InterPro" id="IPR005672">
    <property type="entry name" value="Phosphate_PstA"/>
</dbReference>
<comment type="subcellular location">
    <subcellularLocation>
        <location evidence="1 8">Cell membrane</location>
        <topology evidence="1 8">Multi-pass membrane protein</topology>
    </subcellularLocation>
</comment>
<evidence type="ECO:0000313" key="12">
    <source>
        <dbReference type="Proteomes" id="UP000076394"/>
    </source>
</evidence>
<reference evidence="11 13" key="2">
    <citation type="submission" date="2018-05" db="EMBL/GenBank/DDBJ databases">
        <title>Draft genome sequences of Dehalococcoides mccartyi strains RC and KS.</title>
        <authorList>
            <person name="Higgins S.A."/>
            <person name="Padilla-Crespo E."/>
            <person name="Loeffler F.E."/>
        </authorList>
    </citation>
    <scope>NUCLEOTIDE SEQUENCE [LARGE SCALE GENOMIC DNA]</scope>
    <source>
        <strain evidence="11 13">RC</strain>
    </source>
</reference>
<evidence type="ECO:0000256" key="6">
    <source>
        <dbReference type="ARBA" id="ARBA00022989"/>
    </source>
</evidence>
<dbReference type="GO" id="GO:0035435">
    <property type="term" value="P:phosphate ion transmembrane transport"/>
    <property type="evidence" value="ECO:0007669"/>
    <property type="project" value="InterPro"/>
</dbReference>
<keyword evidence="3" id="KW-0813">Transport</keyword>
<protein>
    <recommendedName>
        <fullName evidence="8">Phosphate transport system permease protein PstA</fullName>
    </recommendedName>
</protein>
<feature type="transmembrane region" description="Helical" evidence="8">
    <location>
        <begin position="185"/>
        <end position="206"/>
    </location>
</feature>
<keyword evidence="5 8" id="KW-0812">Transmembrane</keyword>
<proteinExistence type="inferred from homology"/>
<dbReference type="RefSeq" id="WP_011308774.1">
    <property type="nucleotide sequence ID" value="NZ_AP024514.1"/>
</dbReference>
<dbReference type="AlphaFoldDB" id="A0A142V9J2"/>
<dbReference type="Gene3D" id="1.10.3720.10">
    <property type="entry name" value="MetI-like"/>
    <property type="match status" value="1"/>
</dbReference>
<feature type="transmembrane region" description="Helical" evidence="8">
    <location>
        <begin position="70"/>
        <end position="91"/>
    </location>
</feature>
<dbReference type="Proteomes" id="UP000076394">
    <property type="component" value="Chromosome"/>
</dbReference>
<dbReference type="PATRIC" id="fig|61435.13.peg.141"/>
<dbReference type="PROSITE" id="PS50928">
    <property type="entry name" value="ABC_TM1"/>
    <property type="match status" value="1"/>
</dbReference>
<dbReference type="EMBL" id="QGLC01000008">
    <property type="protein sequence ID" value="RAL69843.1"/>
    <property type="molecule type" value="Genomic_DNA"/>
</dbReference>
<evidence type="ECO:0000259" key="9">
    <source>
        <dbReference type="PROSITE" id="PS50928"/>
    </source>
</evidence>
<feature type="transmembrane region" description="Helical" evidence="8">
    <location>
        <begin position="103"/>
        <end position="127"/>
    </location>
</feature>
<evidence type="ECO:0000256" key="4">
    <source>
        <dbReference type="ARBA" id="ARBA00022475"/>
    </source>
</evidence>
<dbReference type="Pfam" id="PF00528">
    <property type="entry name" value="BPD_transp_1"/>
    <property type="match status" value="1"/>
</dbReference>
<feature type="transmembrane region" description="Helical" evidence="8">
    <location>
        <begin position="12"/>
        <end position="37"/>
    </location>
</feature>
<dbReference type="InterPro" id="IPR035906">
    <property type="entry name" value="MetI-like_sf"/>
</dbReference>
<keyword evidence="7 8" id="KW-0472">Membrane</keyword>
<evidence type="ECO:0000256" key="3">
    <source>
        <dbReference type="ARBA" id="ARBA00022448"/>
    </source>
</evidence>
<evidence type="ECO:0000256" key="5">
    <source>
        <dbReference type="ARBA" id="ARBA00022692"/>
    </source>
</evidence>
<dbReference type="PANTHER" id="PTHR43470:SF3">
    <property type="entry name" value="PHOSPHATE TRANSPORT SYSTEM PERMEASE PROTEIN PSTA-RELATED"/>
    <property type="match status" value="1"/>
</dbReference>
<dbReference type="CDD" id="cd06261">
    <property type="entry name" value="TM_PBP2"/>
    <property type="match status" value="1"/>
</dbReference>
<evidence type="ECO:0000256" key="1">
    <source>
        <dbReference type="ARBA" id="ARBA00004651"/>
    </source>
</evidence>
<dbReference type="NCBIfam" id="TIGR00974">
    <property type="entry name" value="3a0107s02c"/>
    <property type="match status" value="1"/>
</dbReference>
<accession>A0A142V9J2</accession>
<dbReference type="SUPFAM" id="SSF161098">
    <property type="entry name" value="MetI-like"/>
    <property type="match status" value="1"/>
</dbReference>
<feature type="transmembrane region" description="Helical" evidence="8">
    <location>
        <begin position="133"/>
        <end position="155"/>
    </location>
</feature>